<dbReference type="RefSeq" id="WP_169147534.1">
    <property type="nucleotide sequence ID" value="NZ_JABBGA010000020.1"/>
</dbReference>
<proteinExistence type="predicted"/>
<dbReference type="AlphaFoldDB" id="A0A848GAU9"/>
<evidence type="ECO:0000313" key="2">
    <source>
        <dbReference type="Proteomes" id="UP000580043"/>
    </source>
</evidence>
<name>A0A848GAU9_9RHOO</name>
<keyword evidence="2" id="KW-1185">Reference proteome</keyword>
<sequence>MRSVEAEALALVLEAGAVSVADVRSWADQYVISEPQPDGRILQLCTEANAASALSLLHELSEHRDIRTSTTLALRHLRRAWLAGSVSLRGAAGLLSRMANLGFTPNEEAEHQMSWFAENLALIDVKEFAPELEAKIKGEFDAFLAKYSV</sequence>
<evidence type="ECO:0000313" key="1">
    <source>
        <dbReference type="EMBL" id="NML28005.1"/>
    </source>
</evidence>
<reference evidence="1 2" key="1">
    <citation type="submission" date="2020-04" db="EMBL/GenBank/DDBJ databases">
        <title>Zoogloea sp. G-4-1-14 isolated from soil.</title>
        <authorList>
            <person name="Dahal R.H."/>
        </authorList>
    </citation>
    <scope>NUCLEOTIDE SEQUENCE [LARGE SCALE GENOMIC DNA]</scope>
    <source>
        <strain evidence="1 2">G-4-1-14</strain>
    </source>
</reference>
<accession>A0A848GAU9</accession>
<dbReference type="Proteomes" id="UP000580043">
    <property type="component" value="Unassembled WGS sequence"/>
</dbReference>
<organism evidence="1 2">
    <name type="scientific">Zoogloea dura</name>
    <dbReference type="NCBI Taxonomy" id="2728840"/>
    <lineage>
        <taxon>Bacteria</taxon>
        <taxon>Pseudomonadati</taxon>
        <taxon>Pseudomonadota</taxon>
        <taxon>Betaproteobacteria</taxon>
        <taxon>Rhodocyclales</taxon>
        <taxon>Zoogloeaceae</taxon>
        <taxon>Zoogloea</taxon>
    </lineage>
</organism>
<gene>
    <name evidence="1" type="ORF">HHL15_19780</name>
</gene>
<comment type="caution">
    <text evidence="1">The sequence shown here is derived from an EMBL/GenBank/DDBJ whole genome shotgun (WGS) entry which is preliminary data.</text>
</comment>
<protein>
    <submittedName>
        <fullName evidence="1">Uncharacterized protein</fullName>
    </submittedName>
</protein>
<dbReference type="EMBL" id="JABBGA010000020">
    <property type="protein sequence ID" value="NML28005.1"/>
    <property type="molecule type" value="Genomic_DNA"/>
</dbReference>